<dbReference type="InterPro" id="IPR036640">
    <property type="entry name" value="ABC1_TM_sf"/>
</dbReference>
<dbReference type="RefSeq" id="WP_184081344.1">
    <property type="nucleotide sequence ID" value="NZ_JACIJP010000005.1"/>
</dbReference>
<dbReference type="InterPro" id="IPR017871">
    <property type="entry name" value="ABC_transporter-like_CS"/>
</dbReference>
<dbReference type="InterPro" id="IPR039421">
    <property type="entry name" value="Type_1_exporter"/>
</dbReference>
<evidence type="ECO:0000256" key="6">
    <source>
        <dbReference type="ARBA" id="ARBA00023136"/>
    </source>
</evidence>
<evidence type="ECO:0000256" key="7">
    <source>
        <dbReference type="SAM" id="Phobius"/>
    </source>
</evidence>
<evidence type="ECO:0000313" key="10">
    <source>
        <dbReference type="Proteomes" id="UP000552700"/>
    </source>
</evidence>
<dbReference type="SUPFAM" id="SSF52540">
    <property type="entry name" value="P-loop containing nucleoside triphosphate hydrolases"/>
    <property type="match status" value="1"/>
</dbReference>
<name>A0A841J3W9_9SPHN</name>
<keyword evidence="6 7" id="KW-0472">Membrane</keyword>
<gene>
    <name evidence="9" type="ORF">FHS92_002789</name>
</gene>
<feature type="transmembrane region" description="Helical" evidence="7">
    <location>
        <begin position="416"/>
        <end position="439"/>
    </location>
</feature>
<evidence type="ECO:0000256" key="2">
    <source>
        <dbReference type="ARBA" id="ARBA00022692"/>
    </source>
</evidence>
<dbReference type="GO" id="GO:0005886">
    <property type="term" value="C:plasma membrane"/>
    <property type="evidence" value="ECO:0007669"/>
    <property type="project" value="UniProtKB-SubCell"/>
</dbReference>
<proteinExistence type="predicted"/>
<keyword evidence="2 7" id="KW-0812">Transmembrane</keyword>
<dbReference type="Gene3D" id="3.40.50.300">
    <property type="entry name" value="P-loop containing nucleotide triphosphate hydrolases"/>
    <property type="match status" value="1"/>
</dbReference>
<feature type="transmembrane region" description="Helical" evidence="7">
    <location>
        <begin position="199"/>
        <end position="220"/>
    </location>
</feature>
<dbReference type="GO" id="GO:0034040">
    <property type="term" value="F:ATPase-coupled lipid transmembrane transporter activity"/>
    <property type="evidence" value="ECO:0007669"/>
    <property type="project" value="TreeGrafter"/>
</dbReference>
<dbReference type="PROSITE" id="PS50893">
    <property type="entry name" value="ABC_TRANSPORTER_2"/>
    <property type="match status" value="1"/>
</dbReference>
<comment type="caution">
    <text evidence="9">The sequence shown here is derived from an EMBL/GenBank/DDBJ whole genome shotgun (WGS) entry which is preliminary data.</text>
</comment>
<feature type="transmembrane region" description="Helical" evidence="7">
    <location>
        <begin position="445"/>
        <end position="469"/>
    </location>
</feature>
<keyword evidence="10" id="KW-1185">Reference proteome</keyword>
<comment type="subcellular location">
    <subcellularLocation>
        <location evidence="1">Cell membrane</location>
        <topology evidence="1">Multi-pass membrane protein</topology>
    </subcellularLocation>
</comment>
<dbReference type="PANTHER" id="PTHR24221">
    <property type="entry name" value="ATP-BINDING CASSETTE SUB-FAMILY B"/>
    <property type="match status" value="1"/>
</dbReference>
<reference evidence="9 10" key="1">
    <citation type="submission" date="2020-08" db="EMBL/GenBank/DDBJ databases">
        <title>Genomic Encyclopedia of Type Strains, Phase IV (KMG-IV): sequencing the most valuable type-strain genomes for metagenomic binning, comparative biology and taxonomic classification.</title>
        <authorList>
            <person name="Goeker M."/>
        </authorList>
    </citation>
    <scope>NUCLEOTIDE SEQUENCE [LARGE SCALE GENOMIC DNA]</scope>
    <source>
        <strain evidence="9 10">DSM 102255</strain>
    </source>
</reference>
<dbReference type="GO" id="GO:0005524">
    <property type="term" value="F:ATP binding"/>
    <property type="evidence" value="ECO:0007669"/>
    <property type="project" value="UniProtKB-KW"/>
</dbReference>
<dbReference type="PROSITE" id="PS00211">
    <property type="entry name" value="ABC_TRANSPORTER_1"/>
    <property type="match status" value="1"/>
</dbReference>
<organism evidence="9 10">
    <name type="scientific">Sphingobium subterraneum</name>
    <dbReference type="NCBI Taxonomy" id="627688"/>
    <lineage>
        <taxon>Bacteria</taxon>
        <taxon>Pseudomonadati</taxon>
        <taxon>Pseudomonadota</taxon>
        <taxon>Alphaproteobacteria</taxon>
        <taxon>Sphingomonadales</taxon>
        <taxon>Sphingomonadaceae</taxon>
        <taxon>Sphingobium</taxon>
    </lineage>
</organism>
<dbReference type="Gene3D" id="1.20.1560.10">
    <property type="entry name" value="ABC transporter type 1, transmembrane domain"/>
    <property type="match status" value="1"/>
</dbReference>
<dbReference type="Pfam" id="PF00005">
    <property type="entry name" value="ABC_tran"/>
    <property type="match status" value="1"/>
</dbReference>
<evidence type="ECO:0000313" key="9">
    <source>
        <dbReference type="EMBL" id="MBB6125032.1"/>
    </source>
</evidence>
<dbReference type="GO" id="GO:0016887">
    <property type="term" value="F:ATP hydrolysis activity"/>
    <property type="evidence" value="ECO:0007669"/>
    <property type="project" value="InterPro"/>
</dbReference>
<keyword evidence="4 9" id="KW-0067">ATP-binding</keyword>
<dbReference type="EMBL" id="JACIJP010000005">
    <property type="protein sequence ID" value="MBB6125032.1"/>
    <property type="molecule type" value="Genomic_DNA"/>
</dbReference>
<evidence type="ECO:0000256" key="3">
    <source>
        <dbReference type="ARBA" id="ARBA00022741"/>
    </source>
</evidence>
<dbReference type="Proteomes" id="UP000552700">
    <property type="component" value="Unassembled WGS sequence"/>
</dbReference>
<feature type="transmembrane region" description="Helical" evidence="7">
    <location>
        <begin position="303"/>
        <end position="325"/>
    </location>
</feature>
<accession>A0A841J3W9</accession>
<protein>
    <submittedName>
        <fullName evidence="9">ATP-binding cassette subfamily B protein</fullName>
    </submittedName>
</protein>
<dbReference type="PANTHER" id="PTHR24221:SF654">
    <property type="entry name" value="ATP-BINDING CASSETTE SUB-FAMILY B MEMBER 6"/>
    <property type="match status" value="1"/>
</dbReference>
<dbReference type="InterPro" id="IPR003439">
    <property type="entry name" value="ABC_transporter-like_ATP-bd"/>
</dbReference>
<keyword evidence="5 7" id="KW-1133">Transmembrane helix</keyword>
<feature type="transmembrane region" description="Helical" evidence="7">
    <location>
        <begin position="331"/>
        <end position="350"/>
    </location>
</feature>
<evidence type="ECO:0000256" key="5">
    <source>
        <dbReference type="ARBA" id="ARBA00022989"/>
    </source>
</evidence>
<dbReference type="InterPro" id="IPR027417">
    <property type="entry name" value="P-loop_NTPase"/>
</dbReference>
<feature type="domain" description="ABC transporter" evidence="8">
    <location>
        <begin position="509"/>
        <end position="706"/>
    </location>
</feature>
<keyword evidence="3" id="KW-0547">Nucleotide-binding</keyword>
<dbReference type="AlphaFoldDB" id="A0A841J3W9"/>
<feature type="transmembrane region" description="Helical" evidence="7">
    <location>
        <begin position="232"/>
        <end position="251"/>
    </location>
</feature>
<evidence type="ECO:0000259" key="8">
    <source>
        <dbReference type="PROSITE" id="PS50893"/>
    </source>
</evidence>
<dbReference type="SUPFAM" id="SSF90123">
    <property type="entry name" value="ABC transporter transmembrane region"/>
    <property type="match status" value="1"/>
</dbReference>
<evidence type="ECO:0000256" key="1">
    <source>
        <dbReference type="ARBA" id="ARBA00004651"/>
    </source>
</evidence>
<evidence type="ECO:0000256" key="4">
    <source>
        <dbReference type="ARBA" id="ARBA00022840"/>
    </source>
</evidence>
<sequence length="707" mass="75820">MTSRALTEIWWPIDRLGDAVEWMSVSAGSQSPPRDATAHVDWPEVPEGREATWLVWVGQQLGVEALPVTVSIRDLATLLGHGGPAILLANLRGQRGFLALLGARRGDPLFLRPDRSRLRFRRSEAMRLLAGGHEAAVRPEVERVLDIAEISPRRRQRVADAMVTERIASEEIDGIYLLRLPASASFARQLWNAGIPMRLAQFVGLFILLYGAEIWGWSLIGGSTLSGRLDWGWLLAWLLLLFSMLPLRLLAGWNEATFAMDTGRMIKSRLLSGALRLPADAVKRSGVGQLIGQVMESQALEGLALGGGFAILVGAIELGFAAWVLNEGAAPGAHLLLLGILVVLTAVFGWRFHQRIIAWTTQRLGMTHYLIEAMVGHRTRLAQDRAARREANEDGQLSTYFACSTAMDRSTLQLGAGLLTAWSTASLLALAPALGVAAGPSPVHLAISVGGIMIAQRALGGMAAGLASLSRAGYAWNRIATIFHAGLGPTSGGILSVGNAHGNRSDPVIEARGLHYAYDRRGGAVIAGASVTVARGDRILIEGPSGGGKSTLAGLLTGLKRPDGGLLLLNGLDRPTIGDDWHSHVTAAPQFHENHILSGTLAFNLLMGRQWPASEADLAEAESLCEELGLGDLLRRMPGGIHQRVGETGWQLSHGERSRIFLARALLQQADVTILDESFASLDPATMQQCLATALDKAETLIVIAHP</sequence>